<dbReference type="Proteomes" id="UP000008698">
    <property type="component" value="Unassembled WGS sequence"/>
</dbReference>
<dbReference type="KEGG" id="val:VDBG_00904"/>
<protein>
    <submittedName>
        <fullName evidence="2">Predicted protein</fullName>
    </submittedName>
</protein>
<dbReference type="EMBL" id="DS985214">
    <property type="protein sequence ID" value="EEY14795.1"/>
    <property type="molecule type" value="Genomic_DNA"/>
</dbReference>
<sequence>MSHCAMLRDAHHTPRQAPSPDMLGAAHVFSGHDKGGTALAALHLEPCIKVQRQVLEGRPLSADGRPSLGAIDAYFQSRWALQPFNLHEWPNSSSVYLYVVPVAADQDLKPQESTMARNMLISAETPSYHPAYPPLSPQNQPHIPLKADRGSENGEYCQMRLSLAASLDYSREQIGNPALQVPVSRLLISLLALSLSDSTQATVSSLWCFPFLPPPRLGRHEWDDEAPRTSHASESWTTAGNVAAAGVGGRNGFGGR</sequence>
<accession>C9S7R0</accession>
<proteinExistence type="predicted"/>
<feature type="region of interest" description="Disordered" evidence="1">
    <location>
        <begin position="1"/>
        <end position="20"/>
    </location>
</feature>
<dbReference type="AlphaFoldDB" id="C9S7R0"/>
<evidence type="ECO:0000256" key="1">
    <source>
        <dbReference type="SAM" id="MobiDB-lite"/>
    </source>
</evidence>
<reference evidence="3" key="1">
    <citation type="journal article" date="2011" name="PLoS Pathog.">
        <title>Comparative genomics yields insights into niche adaptation of plant vascular wilt pathogens.</title>
        <authorList>
            <person name="Klosterman S.J."/>
            <person name="Subbarao K.V."/>
            <person name="Kang S."/>
            <person name="Veronese P."/>
            <person name="Gold S.E."/>
            <person name="Thomma B.P.H.J."/>
            <person name="Chen Z."/>
            <person name="Henrissat B."/>
            <person name="Lee Y.-H."/>
            <person name="Park J."/>
            <person name="Garcia-Pedrajas M.D."/>
            <person name="Barbara D.J."/>
            <person name="Anchieta A."/>
            <person name="de Jonge R."/>
            <person name="Santhanam P."/>
            <person name="Maruthachalam K."/>
            <person name="Atallah Z."/>
            <person name="Amyotte S.G."/>
            <person name="Paz Z."/>
            <person name="Inderbitzin P."/>
            <person name="Hayes R.J."/>
            <person name="Heiman D.I."/>
            <person name="Young S."/>
            <person name="Zeng Q."/>
            <person name="Engels R."/>
            <person name="Galagan J."/>
            <person name="Cuomo C.A."/>
            <person name="Dobinson K.F."/>
            <person name="Ma L.-J."/>
        </authorList>
    </citation>
    <scope>NUCLEOTIDE SEQUENCE [LARGE SCALE GENOMIC DNA]</scope>
    <source>
        <strain evidence="3">VaMs.102 / ATCC MYA-4576 / FGSC 10136</strain>
    </source>
</reference>
<organism evidence="3">
    <name type="scientific">Verticillium alfalfae (strain VaMs.102 / ATCC MYA-4576 / FGSC 10136)</name>
    <name type="common">Verticillium wilt of alfalfa</name>
    <name type="synonym">Verticillium albo-atrum</name>
    <dbReference type="NCBI Taxonomy" id="526221"/>
    <lineage>
        <taxon>Eukaryota</taxon>
        <taxon>Fungi</taxon>
        <taxon>Dikarya</taxon>
        <taxon>Ascomycota</taxon>
        <taxon>Pezizomycotina</taxon>
        <taxon>Sordariomycetes</taxon>
        <taxon>Hypocreomycetidae</taxon>
        <taxon>Glomerellales</taxon>
        <taxon>Plectosphaerellaceae</taxon>
        <taxon>Verticillium</taxon>
    </lineage>
</organism>
<feature type="region of interest" description="Disordered" evidence="1">
    <location>
        <begin position="221"/>
        <end position="241"/>
    </location>
</feature>
<name>C9S7R0_VERA1</name>
<feature type="compositionally biased region" description="Basic and acidic residues" evidence="1">
    <location>
        <begin position="1"/>
        <end position="12"/>
    </location>
</feature>
<dbReference type="HOGENOM" id="CLU_1086646_0_0_1"/>
<dbReference type="GeneID" id="9530800"/>
<evidence type="ECO:0000313" key="3">
    <source>
        <dbReference type="Proteomes" id="UP000008698"/>
    </source>
</evidence>
<keyword evidence="3" id="KW-1185">Reference proteome</keyword>
<gene>
    <name evidence="2" type="ORF">VDBG_00904</name>
</gene>
<evidence type="ECO:0000313" key="2">
    <source>
        <dbReference type="EMBL" id="EEY14795.1"/>
    </source>
</evidence>
<dbReference type="RefSeq" id="XP_003009221.1">
    <property type="nucleotide sequence ID" value="XM_003009175.1"/>
</dbReference>